<evidence type="ECO:0000256" key="7">
    <source>
        <dbReference type="ARBA" id="ARBA00022801"/>
    </source>
</evidence>
<keyword evidence="11" id="KW-0472">Membrane</keyword>
<dbReference type="GO" id="GO:0005737">
    <property type="term" value="C:cytoplasm"/>
    <property type="evidence" value="ECO:0007669"/>
    <property type="project" value="TreeGrafter"/>
</dbReference>
<evidence type="ECO:0000256" key="1">
    <source>
        <dbReference type="ARBA" id="ARBA00004479"/>
    </source>
</evidence>
<keyword evidence="8 13" id="KW-0862">Zinc</keyword>
<dbReference type="Gene3D" id="3.10.170.20">
    <property type="match status" value="1"/>
</dbReference>
<evidence type="ECO:0000256" key="4">
    <source>
        <dbReference type="ARBA" id="ARBA00022692"/>
    </source>
</evidence>
<keyword evidence="9" id="KW-1133">Transmembrane helix</keyword>
<keyword evidence="7 14" id="KW-0378">Hydrolase</keyword>
<organism evidence="16">
    <name type="scientific">Callorhinchus milii</name>
    <name type="common">Ghost shark</name>
    <dbReference type="NCBI Taxonomy" id="7868"/>
    <lineage>
        <taxon>Eukaryota</taxon>
        <taxon>Metazoa</taxon>
        <taxon>Chordata</taxon>
        <taxon>Craniata</taxon>
        <taxon>Vertebrata</taxon>
        <taxon>Chondrichthyes</taxon>
        <taxon>Holocephali</taxon>
        <taxon>Chimaeriformes</taxon>
        <taxon>Callorhinchidae</taxon>
        <taxon>Callorhinchus</taxon>
    </lineage>
</organism>
<reference evidence="16" key="1">
    <citation type="journal article" date="2014" name="Nature">
        <title>Elephant shark genome provides unique insights into gnathostome evolution.</title>
        <authorList>
            <consortium name="International Elephant Shark Genome Sequencing Consortium"/>
            <person name="Venkatesh B."/>
            <person name="Lee A.P."/>
            <person name="Ravi V."/>
            <person name="Maurya A.K."/>
            <person name="Lian M.M."/>
            <person name="Swann J.B."/>
            <person name="Ohta Y."/>
            <person name="Flajnik M.F."/>
            <person name="Sutoh Y."/>
            <person name="Kasahara M."/>
            <person name="Hoon S."/>
            <person name="Gangu V."/>
            <person name="Roy S.W."/>
            <person name="Irimia M."/>
            <person name="Korzh V."/>
            <person name="Kondrychyn I."/>
            <person name="Lim Z.W."/>
            <person name="Tay B.H."/>
            <person name="Tohari S."/>
            <person name="Kong K.W."/>
            <person name="Ho S."/>
            <person name="Lorente-Galdos B."/>
            <person name="Quilez J."/>
            <person name="Marques-Bonet T."/>
            <person name="Raney B.J."/>
            <person name="Ingham P.W."/>
            <person name="Tay A."/>
            <person name="Hillier L.W."/>
            <person name="Minx P."/>
            <person name="Boehm T."/>
            <person name="Wilson R.K."/>
            <person name="Brenner S."/>
            <person name="Warren W.C."/>
        </authorList>
    </citation>
    <scope>NUCLEOTIDE SEQUENCE</scope>
    <source>
        <tissue evidence="16">Kidney</tissue>
    </source>
</reference>
<dbReference type="GO" id="GO:0046872">
    <property type="term" value="F:metal ion binding"/>
    <property type="evidence" value="ECO:0007669"/>
    <property type="project" value="UniProtKB-KW"/>
</dbReference>
<evidence type="ECO:0000256" key="12">
    <source>
        <dbReference type="PIRSR" id="PIRSR601577-1"/>
    </source>
</evidence>
<dbReference type="FunFam" id="3.90.132.10:FF:000002">
    <property type="entry name" value="Leishmanolysin like peptidase 2"/>
    <property type="match status" value="1"/>
</dbReference>
<keyword evidence="5 13" id="KW-0479">Metal-binding</keyword>
<feature type="compositionally biased region" description="Basic residues" evidence="15">
    <location>
        <begin position="1"/>
        <end position="13"/>
    </location>
</feature>
<keyword evidence="10 13" id="KW-0482">Metalloprotease</keyword>
<feature type="non-terminal residue" evidence="16">
    <location>
        <position position="1"/>
    </location>
</feature>
<dbReference type="PANTHER" id="PTHR10942:SF6">
    <property type="entry name" value="CILIATED LEFT-RIGHT ORGANIZER METALLOPEPTIDASE"/>
    <property type="match status" value="1"/>
</dbReference>
<evidence type="ECO:0000256" key="10">
    <source>
        <dbReference type="ARBA" id="ARBA00023049"/>
    </source>
</evidence>
<evidence type="ECO:0000256" key="13">
    <source>
        <dbReference type="PIRSR" id="PIRSR601577-2"/>
    </source>
</evidence>
<evidence type="ECO:0000256" key="8">
    <source>
        <dbReference type="ARBA" id="ARBA00022833"/>
    </source>
</evidence>
<evidence type="ECO:0000256" key="5">
    <source>
        <dbReference type="ARBA" id="ARBA00022723"/>
    </source>
</evidence>
<dbReference type="EC" id="3.4.24.-" evidence="14"/>
<dbReference type="AlphaFoldDB" id="V9KRP4"/>
<dbReference type="InterPro" id="IPR001577">
    <property type="entry name" value="Peptidase_M8"/>
</dbReference>
<protein>
    <recommendedName>
        <fullName evidence="14">Leishmanolysin-like peptidase</fullName>
        <ecNumber evidence="14">3.4.24.-</ecNumber>
    </recommendedName>
</protein>
<dbReference type="GO" id="GO:0007155">
    <property type="term" value="P:cell adhesion"/>
    <property type="evidence" value="ECO:0007669"/>
    <property type="project" value="InterPro"/>
</dbReference>
<dbReference type="Gene3D" id="2.30.34.10">
    <property type="entry name" value="Leishmanolysin domain 4"/>
    <property type="match status" value="1"/>
</dbReference>
<feature type="binding site" evidence="13">
    <location>
        <position position="179"/>
    </location>
    <ligand>
        <name>Zn(2+)</name>
        <dbReference type="ChEBI" id="CHEBI:29105"/>
        <note>catalytic</note>
    </ligand>
</feature>
<sequence>GPRPLRIRAHHQPRSPPRLHSPVQTAIGLLSNLLAVIPVQDKLLLNRDIRNYCKSVWRNASLPNYNLCGQLNENYRSETCLDITIPDSHLRGYELWTSDGLRPKIIKADGEGLANTDFVLYVKAANTPKCRLEASVIAYSASCQLDQNGRPLAGTVTFCLSHLSPTNFNHNKIVLAAVHELFHTLGFSKDLYSKWLDCSTAPSLGVNCSSRPAVTNTDEVNQVRIYTQAVVRAVQRHQGVNSAETGGGLENKDSAGVPSSHWEARYLQGSIMAATLGEPNLTLIDQVTLAAMEDTGWYRVNHSRSQTLVWGRGLGVNFGQTTNCGNNSEYFCNGNGFGCHYLHYNKGQCRTDAYLEGCRVYKPLEDGSQCWMEKNWRNVTVHGEIYGPDGRCFFSNLTRNTAAMSERVGAVSGFCYLHRCLGENTFEIKIQGSPWLRCEAGGHIRVSGFRGVVWCPDRRLCQNYQQPNLQTSAPVSASPPTPPGVSAGALLPSSLLVTVSFVPGETCPVFLDPKATEFTQILVRSWSNSTGINRCHFEALRVSEALEVRLKLTEGSGCSEMSAISAYDRLRSAAQSGRLSATVTGKHCT</sequence>
<comment type="subcellular location">
    <subcellularLocation>
        <location evidence="1">Membrane</location>
        <topology evidence="1">Single-pass type I membrane protein</topology>
    </subcellularLocation>
</comment>
<accession>V9KRP4</accession>
<evidence type="ECO:0000256" key="6">
    <source>
        <dbReference type="ARBA" id="ARBA00022729"/>
    </source>
</evidence>
<evidence type="ECO:0000256" key="14">
    <source>
        <dbReference type="RuleBase" id="RU366077"/>
    </source>
</evidence>
<dbReference type="GO" id="GO:0004222">
    <property type="term" value="F:metalloendopeptidase activity"/>
    <property type="evidence" value="ECO:0007669"/>
    <property type="project" value="UniProtKB-UniRule"/>
</dbReference>
<keyword evidence="6" id="KW-0732">Signal</keyword>
<name>V9KRP4_CALMI</name>
<dbReference type="MEROPS" id="M08.004"/>
<dbReference type="SUPFAM" id="SSF55486">
    <property type="entry name" value="Metalloproteases ('zincins'), catalytic domain"/>
    <property type="match status" value="1"/>
</dbReference>
<keyword evidence="4" id="KW-0812">Transmembrane</keyword>
<feature type="non-terminal residue" evidence="16">
    <location>
        <position position="589"/>
    </location>
</feature>
<dbReference type="Gene3D" id="3.90.132.10">
    <property type="entry name" value="Leishmanolysin , domain 2"/>
    <property type="match status" value="1"/>
</dbReference>
<feature type="active site" evidence="12">
    <location>
        <position position="180"/>
    </location>
</feature>
<feature type="region of interest" description="Disordered" evidence="15">
    <location>
        <begin position="1"/>
        <end position="21"/>
    </location>
</feature>
<dbReference type="EMBL" id="JW868277">
    <property type="protein sequence ID" value="AFP00795.1"/>
    <property type="molecule type" value="mRNA"/>
</dbReference>
<evidence type="ECO:0000256" key="11">
    <source>
        <dbReference type="ARBA" id="ARBA00023136"/>
    </source>
</evidence>
<feature type="binding site" evidence="13">
    <location>
        <position position="261"/>
    </location>
    <ligand>
        <name>Zn(2+)</name>
        <dbReference type="ChEBI" id="CHEBI:29105"/>
        <note>catalytic</note>
    </ligand>
</feature>
<dbReference type="GO" id="GO:0006508">
    <property type="term" value="P:proteolysis"/>
    <property type="evidence" value="ECO:0007669"/>
    <property type="project" value="UniProtKB-KW"/>
</dbReference>
<evidence type="ECO:0000256" key="9">
    <source>
        <dbReference type="ARBA" id="ARBA00022989"/>
    </source>
</evidence>
<dbReference type="PANTHER" id="PTHR10942">
    <property type="entry name" value="LEISHMANOLYSIN-LIKE PEPTIDASE"/>
    <property type="match status" value="1"/>
</dbReference>
<comment type="cofactor">
    <cofactor evidence="13 14">
        <name>Zn(2+)</name>
        <dbReference type="ChEBI" id="CHEBI:29105"/>
    </cofactor>
    <text evidence="13 14">Binds 1 zinc ion per subunit.</text>
</comment>
<proteinExistence type="evidence at transcript level"/>
<comment type="similarity">
    <text evidence="2 14">Belongs to the peptidase M8 family.</text>
</comment>
<evidence type="ECO:0000256" key="2">
    <source>
        <dbReference type="ARBA" id="ARBA00005860"/>
    </source>
</evidence>
<feature type="binding site" evidence="13">
    <location>
        <position position="183"/>
    </location>
    <ligand>
        <name>Zn(2+)</name>
        <dbReference type="ChEBI" id="CHEBI:29105"/>
        <note>catalytic</note>
    </ligand>
</feature>
<evidence type="ECO:0000256" key="3">
    <source>
        <dbReference type="ARBA" id="ARBA00022670"/>
    </source>
</evidence>
<dbReference type="Pfam" id="PF01457">
    <property type="entry name" value="Peptidase_M8"/>
    <property type="match status" value="1"/>
</dbReference>
<evidence type="ECO:0000313" key="16">
    <source>
        <dbReference type="EMBL" id="AFP00795.1"/>
    </source>
</evidence>
<evidence type="ECO:0000256" key="15">
    <source>
        <dbReference type="SAM" id="MobiDB-lite"/>
    </source>
</evidence>
<keyword evidence="3 14" id="KW-0645">Protease</keyword>
<dbReference type="GO" id="GO:0016020">
    <property type="term" value="C:membrane"/>
    <property type="evidence" value="ECO:0007669"/>
    <property type="project" value="UniProtKB-SubCell"/>
</dbReference>